<dbReference type="PROSITE" id="PS50294">
    <property type="entry name" value="WD_REPEATS_REGION"/>
    <property type="match status" value="1"/>
</dbReference>
<keyword evidence="4" id="KW-1185">Reference proteome</keyword>
<evidence type="ECO:0000256" key="1">
    <source>
        <dbReference type="PROSITE-ProRule" id="PRU00221"/>
    </source>
</evidence>
<evidence type="ECO:0000313" key="4">
    <source>
        <dbReference type="Proteomes" id="UP000813385"/>
    </source>
</evidence>
<organism evidence="3 4">
    <name type="scientific">Plectosphaerella cucumerina</name>
    <dbReference type="NCBI Taxonomy" id="40658"/>
    <lineage>
        <taxon>Eukaryota</taxon>
        <taxon>Fungi</taxon>
        <taxon>Dikarya</taxon>
        <taxon>Ascomycota</taxon>
        <taxon>Pezizomycotina</taxon>
        <taxon>Sordariomycetes</taxon>
        <taxon>Hypocreomycetidae</taxon>
        <taxon>Glomerellales</taxon>
        <taxon>Plectosphaerellaceae</taxon>
        <taxon>Plectosphaerella</taxon>
    </lineage>
</organism>
<dbReference type="InterPro" id="IPR001680">
    <property type="entry name" value="WD40_rpt"/>
</dbReference>
<dbReference type="Gene3D" id="2.130.10.10">
    <property type="entry name" value="YVTN repeat-like/Quinoprotein amine dehydrogenase"/>
    <property type="match status" value="1"/>
</dbReference>
<reference evidence="3" key="1">
    <citation type="journal article" date="2021" name="Nat. Commun.">
        <title>Genetic determinants of endophytism in the Arabidopsis root mycobiome.</title>
        <authorList>
            <person name="Mesny F."/>
            <person name="Miyauchi S."/>
            <person name="Thiergart T."/>
            <person name="Pickel B."/>
            <person name="Atanasova L."/>
            <person name="Karlsson M."/>
            <person name="Huettel B."/>
            <person name="Barry K.W."/>
            <person name="Haridas S."/>
            <person name="Chen C."/>
            <person name="Bauer D."/>
            <person name="Andreopoulos W."/>
            <person name="Pangilinan J."/>
            <person name="LaButti K."/>
            <person name="Riley R."/>
            <person name="Lipzen A."/>
            <person name="Clum A."/>
            <person name="Drula E."/>
            <person name="Henrissat B."/>
            <person name="Kohler A."/>
            <person name="Grigoriev I.V."/>
            <person name="Martin F.M."/>
            <person name="Hacquard S."/>
        </authorList>
    </citation>
    <scope>NUCLEOTIDE SEQUENCE</scope>
    <source>
        <strain evidence="3">MPI-CAGE-AT-0016</strain>
    </source>
</reference>
<sequence>MTDTQGGGGGPPWNLSQAAAVASMAAPSPADLVGLAPFGLLPPMASYGQGIPFEGAAHFEPPQHMQAHFATPQQLGTVTLPPIAPTPPPGSQAQGDASPMGFEPAQPPPPSNPHFGPLSPDNLDLMDFLTYWARLGNFSHRMRSSSMRVPHVSRVAEEAARKRPTIYFDDLLGDELDAQGINWQAMGITRGEARERRQLTYRNYVNKTGSDKWRHTMPDTEVPNTESYFRFSRMDVRQNVHLSHFQLRSLLAVAGQTHAFYPGRRAVHRLNPLTGQSEVAMNMSDISHPHISTLDAGCGVVVAGLFTGEYCMRGIHSTDKGHSRGQITTSATSGITNHLQIHRGRSSDGARVAFSSNDQGYRVMDVTTGQFILDTRYSFPMNCSAVSADRRLRIMVGDSYESLIVNAETGEVVQQLRGHRDYGFACDWSDDGWTVATAAQDRGIKIWDARRWTDSNGRCTPVTTLRTEMAGARGLRFSPVGSGPRVLVAAEEADNVNIIDAQTFRRKQMFDIFGEIGGVEFSDEGRTLNVLCCDRNRGGLVQLDRYDYGPRWDVDDGPGMDAEWQDTVSRRLQYGPGPRSGGYDGAASRSRASQPGLKRRRLYLDGLEPF</sequence>
<dbReference type="PROSITE" id="PS50082">
    <property type="entry name" value="WD_REPEATS_2"/>
    <property type="match status" value="1"/>
</dbReference>
<dbReference type="AlphaFoldDB" id="A0A8K0TDL3"/>
<comment type="caution">
    <text evidence="3">The sequence shown here is derived from an EMBL/GenBank/DDBJ whole genome shotgun (WGS) entry which is preliminary data.</text>
</comment>
<feature type="repeat" description="WD" evidence="1">
    <location>
        <begin position="416"/>
        <end position="448"/>
    </location>
</feature>
<feature type="region of interest" description="Disordered" evidence="2">
    <location>
        <begin position="77"/>
        <end position="119"/>
    </location>
</feature>
<proteinExistence type="predicted"/>
<feature type="region of interest" description="Disordered" evidence="2">
    <location>
        <begin position="571"/>
        <end position="598"/>
    </location>
</feature>
<dbReference type="SUPFAM" id="SSF82171">
    <property type="entry name" value="DPP6 N-terminal domain-like"/>
    <property type="match status" value="1"/>
</dbReference>
<protein>
    <submittedName>
        <fullName evidence="3">WD domain-containing protein</fullName>
    </submittedName>
</protein>
<dbReference type="PANTHER" id="PTHR43991:SF12">
    <property type="entry name" value="WD REPEAT PROTEIN (AFU_ORTHOLOGUE AFUA_8G05640)"/>
    <property type="match status" value="1"/>
</dbReference>
<evidence type="ECO:0000313" key="3">
    <source>
        <dbReference type="EMBL" id="KAH7358989.1"/>
    </source>
</evidence>
<dbReference type="EMBL" id="JAGPXD010000004">
    <property type="protein sequence ID" value="KAH7358989.1"/>
    <property type="molecule type" value="Genomic_DNA"/>
</dbReference>
<accession>A0A8K0TDL3</accession>
<dbReference type="SMART" id="SM00320">
    <property type="entry name" value="WD40"/>
    <property type="match status" value="2"/>
</dbReference>
<gene>
    <name evidence="3" type="ORF">B0T11DRAFT_258799</name>
</gene>
<keyword evidence="1" id="KW-0853">WD repeat</keyword>
<evidence type="ECO:0000256" key="2">
    <source>
        <dbReference type="SAM" id="MobiDB-lite"/>
    </source>
</evidence>
<dbReference type="OrthoDB" id="20669at2759"/>
<name>A0A8K0TDL3_9PEZI</name>
<dbReference type="PANTHER" id="PTHR43991">
    <property type="entry name" value="WD REPEAT PROTEIN (AFU_ORTHOLOGUE AFUA_8G05640)-RELATED"/>
    <property type="match status" value="1"/>
</dbReference>
<dbReference type="Proteomes" id="UP000813385">
    <property type="component" value="Unassembled WGS sequence"/>
</dbReference>
<dbReference type="InterPro" id="IPR015943">
    <property type="entry name" value="WD40/YVTN_repeat-like_dom_sf"/>
</dbReference>